<comment type="caution">
    <text evidence="3">The sequence shown here is derived from an EMBL/GenBank/DDBJ whole genome shotgun (WGS) entry which is preliminary data.</text>
</comment>
<reference evidence="3" key="1">
    <citation type="submission" date="2010-05" db="EMBL/GenBank/DDBJ databases">
        <title>The draft genome of Desulfonatronospira thiodismutans ASO3-1.</title>
        <authorList>
            <consortium name="US DOE Joint Genome Institute (JGI-PGF)"/>
            <person name="Lucas S."/>
            <person name="Copeland A."/>
            <person name="Lapidus A."/>
            <person name="Cheng J.-F."/>
            <person name="Bruce D."/>
            <person name="Goodwin L."/>
            <person name="Pitluck S."/>
            <person name="Chertkov O."/>
            <person name="Brettin T."/>
            <person name="Detter J.C."/>
            <person name="Han C."/>
            <person name="Land M.L."/>
            <person name="Hauser L."/>
            <person name="Kyrpides N."/>
            <person name="Mikhailova N."/>
            <person name="Muyzer G."/>
            <person name="Woyke T."/>
        </authorList>
    </citation>
    <scope>NUCLEOTIDE SEQUENCE [LARGE SCALE GENOMIC DNA]</scope>
    <source>
        <strain evidence="3">ASO3-1</strain>
    </source>
</reference>
<dbReference type="OrthoDB" id="9783412at2"/>
<dbReference type="SUPFAM" id="SSF52540">
    <property type="entry name" value="P-loop containing nucleoside triphosphate hydrolases"/>
    <property type="match status" value="1"/>
</dbReference>
<feature type="domain" description="AAA" evidence="1">
    <location>
        <begin position="19"/>
        <end position="137"/>
    </location>
</feature>
<dbReference type="EMBL" id="ACJN02000001">
    <property type="protein sequence ID" value="EFI36255.1"/>
    <property type="molecule type" value="Genomic_DNA"/>
</dbReference>
<evidence type="ECO:0000313" key="4">
    <source>
        <dbReference type="Proteomes" id="UP000005496"/>
    </source>
</evidence>
<gene>
    <name evidence="3" type="ORF">Dthio_PD3715</name>
</gene>
<protein>
    <recommendedName>
        <fullName evidence="5">AAA ATPase</fullName>
    </recommendedName>
</protein>
<dbReference type="InterPro" id="IPR027417">
    <property type="entry name" value="P-loop_NTPase"/>
</dbReference>
<organism evidence="3 4">
    <name type="scientific">Desulfonatronospira thiodismutans ASO3-1</name>
    <dbReference type="NCBI Taxonomy" id="555779"/>
    <lineage>
        <taxon>Bacteria</taxon>
        <taxon>Pseudomonadati</taxon>
        <taxon>Thermodesulfobacteriota</taxon>
        <taxon>Desulfovibrionia</taxon>
        <taxon>Desulfovibrionales</taxon>
        <taxon>Desulfonatronovibrionaceae</taxon>
        <taxon>Desulfonatronospira</taxon>
    </lineage>
</organism>
<dbReference type="PANTHER" id="PTHR43566">
    <property type="entry name" value="CONSERVED PROTEIN"/>
    <property type="match status" value="1"/>
</dbReference>
<feature type="domain" description="DUF4143" evidence="2">
    <location>
        <begin position="176"/>
        <end position="332"/>
    </location>
</feature>
<evidence type="ECO:0000259" key="2">
    <source>
        <dbReference type="Pfam" id="PF13635"/>
    </source>
</evidence>
<dbReference type="PANTHER" id="PTHR43566:SF2">
    <property type="entry name" value="DUF4143 DOMAIN-CONTAINING PROTEIN"/>
    <property type="match status" value="1"/>
</dbReference>
<dbReference type="Gene3D" id="3.40.50.300">
    <property type="entry name" value="P-loop containing nucleotide triphosphate hydrolases"/>
    <property type="match status" value="1"/>
</dbReference>
<accession>D6SK52</accession>
<evidence type="ECO:0008006" key="5">
    <source>
        <dbReference type="Google" id="ProtNLM"/>
    </source>
</evidence>
<dbReference type="InterPro" id="IPR041682">
    <property type="entry name" value="AAA_14"/>
</dbReference>
<dbReference type="Pfam" id="PF13173">
    <property type="entry name" value="AAA_14"/>
    <property type="match status" value="1"/>
</dbReference>
<dbReference type="AlphaFoldDB" id="D6SK52"/>
<dbReference type="InterPro" id="IPR025420">
    <property type="entry name" value="DUF4143"/>
</dbReference>
<dbReference type="RefSeq" id="WP_008869374.1">
    <property type="nucleotide sequence ID" value="NZ_ACJN02000001.1"/>
</dbReference>
<dbReference type="eggNOG" id="COG1373">
    <property type="taxonomic scope" value="Bacteria"/>
</dbReference>
<sequence length="386" mass="43843">MIARNNEINLLLEALATYPAVGIIGARQVGKTTLAAMLTRKWSGPVHHFDLENSEDMARLFDPMLTLKELRGLVILDEIQRMPEIFPALRVLIDKKLDDLRFLILGSASPQMLRQSSESLAGRIRYHRLSGLGLDEIPSGQSEQLWLRGGFPLSFLAQDDAKSFEWRKAFVSTFLERDLPQLGINVSSTTLRRFWNMLAHYHGQIWNASEFARSFGVADTTVRQYLDRLTDALVVRQVQPWHENISKRQVKSPKVFICDSGLTHALLNLPAKHDVLGHPKSGATWEGFVIEQIIRLLRADESECFHWATHSGAKLDFLHVRGSTRTGFEIKRTSSPRLTRSMRIAMHDLKLKHLFVIHAGEHIFPLAENIKAVPISRLSETLMGYL</sequence>
<dbReference type="Proteomes" id="UP000005496">
    <property type="component" value="Unassembled WGS sequence"/>
</dbReference>
<proteinExistence type="predicted"/>
<evidence type="ECO:0000259" key="1">
    <source>
        <dbReference type="Pfam" id="PF13173"/>
    </source>
</evidence>
<evidence type="ECO:0000313" key="3">
    <source>
        <dbReference type="EMBL" id="EFI36255.1"/>
    </source>
</evidence>
<name>D6SK52_9BACT</name>
<dbReference type="Pfam" id="PF13635">
    <property type="entry name" value="DUF4143"/>
    <property type="match status" value="1"/>
</dbReference>
<keyword evidence="4" id="KW-1185">Reference proteome</keyword>